<evidence type="ECO:0000313" key="2">
    <source>
        <dbReference type="Proteomes" id="UP001165679"/>
    </source>
</evidence>
<dbReference type="RefSeq" id="WP_264713757.1">
    <property type="nucleotide sequence ID" value="NZ_JAPDNT010000006.1"/>
</dbReference>
<organism evidence="1 2">
    <name type="scientific">Limobrevibacterium gyesilva</name>
    <dbReference type="NCBI Taxonomy" id="2991712"/>
    <lineage>
        <taxon>Bacteria</taxon>
        <taxon>Pseudomonadati</taxon>
        <taxon>Pseudomonadota</taxon>
        <taxon>Alphaproteobacteria</taxon>
        <taxon>Acetobacterales</taxon>
        <taxon>Acetobacteraceae</taxon>
        <taxon>Limobrevibacterium</taxon>
    </lineage>
</organism>
<dbReference type="Pfam" id="PF01177">
    <property type="entry name" value="Asp_Glu_race"/>
    <property type="match status" value="1"/>
</dbReference>
<sequence length="235" mass="25571">MARKTYYGVTIGILMVETYFRRFAGDIGNAETWPFPVQYKVVRGATPANITQLQDNVLLEPFKRAAQELIDEGVDGITTTCGFLAYYQQQLAAFCSVPVATSALLQGPMVARTLPRGGRIGILTYDEAALTAPYLEAVGVDPATPVVGVPAGSEFRRSIRDGDAAVPYDVLEAEVLATAGRLMDHGNIGAIICECTNLTPFSAAMAERFGVPVFDSVSLVHWFHQGLRPRQFPRR</sequence>
<dbReference type="EMBL" id="JAPDNT010000006">
    <property type="protein sequence ID" value="MCW3475065.1"/>
    <property type="molecule type" value="Genomic_DNA"/>
</dbReference>
<protein>
    <submittedName>
        <fullName evidence="1">Aspartate/glutamate racemase family protein</fullName>
    </submittedName>
</protein>
<reference evidence="1" key="2">
    <citation type="submission" date="2022-10" db="EMBL/GenBank/DDBJ databases">
        <authorList>
            <person name="Trinh H.N."/>
        </authorList>
    </citation>
    <scope>NUCLEOTIDE SEQUENCE</scope>
    <source>
        <strain evidence="1">RN2-1</strain>
    </source>
</reference>
<keyword evidence="2" id="KW-1185">Reference proteome</keyword>
<name>A0AA41YLT8_9PROT</name>
<evidence type="ECO:0000313" key="1">
    <source>
        <dbReference type="EMBL" id="MCW3475065.1"/>
    </source>
</evidence>
<dbReference type="Proteomes" id="UP001165679">
    <property type="component" value="Unassembled WGS sequence"/>
</dbReference>
<dbReference type="AlphaFoldDB" id="A0AA41YLT8"/>
<accession>A0AA41YLT8</accession>
<gene>
    <name evidence="1" type="ORF">OL599_10830</name>
</gene>
<proteinExistence type="predicted"/>
<dbReference type="InterPro" id="IPR015942">
    <property type="entry name" value="Asp/Glu/hydantoin_racemase"/>
</dbReference>
<dbReference type="NCBIfam" id="NF005679">
    <property type="entry name" value="PRK07475.1"/>
    <property type="match status" value="1"/>
</dbReference>
<comment type="caution">
    <text evidence="1">The sequence shown here is derived from an EMBL/GenBank/DDBJ whole genome shotgun (WGS) entry which is preliminary data.</text>
</comment>
<reference evidence="1" key="1">
    <citation type="submission" date="2022-09" db="EMBL/GenBank/DDBJ databases">
        <title>Rhodovastum sp. nov. RN2-1 isolated from soil in Seongnam, South Korea.</title>
        <authorList>
            <person name="Le N.T."/>
        </authorList>
    </citation>
    <scope>NUCLEOTIDE SEQUENCE</scope>
    <source>
        <strain evidence="1">RN2-1</strain>
    </source>
</reference>
<dbReference type="GO" id="GO:0047661">
    <property type="term" value="F:amino-acid racemase activity"/>
    <property type="evidence" value="ECO:0007669"/>
    <property type="project" value="InterPro"/>
</dbReference>